<dbReference type="OrthoDB" id="5148955at2"/>
<dbReference type="RefSeq" id="WP_135974270.1">
    <property type="nucleotide sequence ID" value="NZ_CP039291.1"/>
</dbReference>
<evidence type="ECO:0000256" key="6">
    <source>
        <dbReference type="SAM" id="SignalP"/>
    </source>
</evidence>
<evidence type="ECO:0000313" key="9">
    <source>
        <dbReference type="Proteomes" id="UP000296469"/>
    </source>
</evidence>
<dbReference type="AlphaFoldDB" id="A0A4V1CMY3"/>
<evidence type="ECO:0000313" key="8">
    <source>
        <dbReference type="EMBL" id="QCB94545.1"/>
    </source>
</evidence>
<keyword evidence="9" id="KW-1185">Reference proteome</keyword>
<evidence type="ECO:0000256" key="3">
    <source>
        <dbReference type="ARBA" id="ARBA00022729"/>
    </source>
</evidence>
<dbReference type="EMBL" id="CP039291">
    <property type="protein sequence ID" value="QCB94545.1"/>
    <property type="molecule type" value="Genomic_DNA"/>
</dbReference>
<evidence type="ECO:0000256" key="1">
    <source>
        <dbReference type="ARBA" id="ARBA00022512"/>
    </source>
</evidence>
<keyword evidence="2" id="KW-0964">Secreted</keyword>
<feature type="domain" description="Gram-positive cocci surface proteins LPxTG" evidence="7">
    <location>
        <begin position="145"/>
        <end position="175"/>
    </location>
</feature>
<evidence type="ECO:0000256" key="2">
    <source>
        <dbReference type="ARBA" id="ARBA00022525"/>
    </source>
</evidence>
<dbReference type="InterPro" id="IPR019931">
    <property type="entry name" value="LPXTG_anchor"/>
</dbReference>
<evidence type="ECO:0000256" key="5">
    <source>
        <dbReference type="SAM" id="Phobius"/>
    </source>
</evidence>
<protein>
    <submittedName>
        <fullName evidence="8">Peptidase</fullName>
    </submittedName>
</protein>
<keyword evidence="3 6" id="KW-0732">Signal</keyword>
<accession>A0A4V1CMY3</accession>
<keyword evidence="5" id="KW-0472">Membrane</keyword>
<evidence type="ECO:0000259" key="7">
    <source>
        <dbReference type="Pfam" id="PF00746"/>
    </source>
</evidence>
<dbReference type="KEGG" id="celz:E5225_14260"/>
<evidence type="ECO:0000256" key="4">
    <source>
        <dbReference type="ARBA" id="ARBA00023088"/>
    </source>
</evidence>
<feature type="chain" id="PRO_5020854216" evidence="6">
    <location>
        <begin position="26"/>
        <end position="180"/>
    </location>
</feature>
<proteinExistence type="predicted"/>
<gene>
    <name evidence="8" type="ORF">E5225_14260</name>
</gene>
<organism evidence="8 9">
    <name type="scientific">Cellulomonas shaoxiangyii</name>
    <dbReference type="NCBI Taxonomy" id="2566013"/>
    <lineage>
        <taxon>Bacteria</taxon>
        <taxon>Bacillati</taxon>
        <taxon>Actinomycetota</taxon>
        <taxon>Actinomycetes</taxon>
        <taxon>Micrococcales</taxon>
        <taxon>Cellulomonadaceae</taxon>
        <taxon>Cellulomonas</taxon>
    </lineage>
</organism>
<dbReference type="Proteomes" id="UP000296469">
    <property type="component" value="Chromosome"/>
</dbReference>
<reference evidence="8 9" key="1">
    <citation type="submission" date="2019-04" db="EMBL/GenBank/DDBJ databases">
        <title>Isolation and identification of Cellulomonas shaoxiangyii sp. Nov. isolated from feces of the Tibetan antelopes (Pantholops hodgsonii) in the Qinghai-Tibet plateau of China.</title>
        <authorList>
            <person name="Tian Z."/>
        </authorList>
    </citation>
    <scope>NUCLEOTIDE SEQUENCE [LARGE SCALE GENOMIC DNA]</scope>
    <source>
        <strain evidence="8 9">Z28</strain>
    </source>
</reference>
<name>A0A4V1CMY3_9CELL</name>
<keyword evidence="5" id="KW-0812">Transmembrane</keyword>
<keyword evidence="1" id="KW-0134">Cell wall</keyword>
<feature type="transmembrane region" description="Helical" evidence="5">
    <location>
        <begin position="150"/>
        <end position="171"/>
    </location>
</feature>
<dbReference type="Pfam" id="PF00746">
    <property type="entry name" value="Gram_pos_anchor"/>
    <property type="match status" value="1"/>
</dbReference>
<keyword evidence="5" id="KW-1133">Transmembrane helix</keyword>
<feature type="signal peptide" evidence="6">
    <location>
        <begin position="1"/>
        <end position="25"/>
    </location>
</feature>
<sequence length="180" mass="17167">MKIRRTVATAVTAAALALAPTAAFAYGAADYTNRGTASDTTPALGESFTITVEGPGNTPVNLTVTSNPASIPDSAISIAGTRTATKTTAANGVATFSVTLSQAGTYTAVVTDGVSGEVLSTQTFAVAAGSGAGGTASAGAGQLSATGSNAMPIALGAGALMLAGAGAIVVANKRRQGASA</sequence>
<keyword evidence="4" id="KW-0572">Peptidoglycan-anchor</keyword>